<evidence type="ECO:0000313" key="2">
    <source>
        <dbReference type="EMBL" id="TFY71779.1"/>
    </source>
</evidence>
<feature type="transmembrane region" description="Helical" evidence="1">
    <location>
        <begin position="164"/>
        <end position="185"/>
    </location>
</feature>
<dbReference type="EMBL" id="SEOQ01000037">
    <property type="protein sequence ID" value="TFY71779.1"/>
    <property type="molecule type" value="Genomic_DNA"/>
</dbReference>
<protein>
    <submittedName>
        <fullName evidence="2">Uncharacterized protein</fullName>
    </submittedName>
</protein>
<dbReference type="Proteomes" id="UP000298327">
    <property type="component" value="Unassembled WGS sequence"/>
</dbReference>
<evidence type="ECO:0000256" key="1">
    <source>
        <dbReference type="SAM" id="Phobius"/>
    </source>
</evidence>
<feature type="transmembrane region" description="Helical" evidence="1">
    <location>
        <begin position="12"/>
        <end position="33"/>
    </location>
</feature>
<feature type="transmembrane region" description="Helical" evidence="1">
    <location>
        <begin position="45"/>
        <end position="68"/>
    </location>
</feature>
<keyword evidence="1" id="KW-1133">Transmembrane helix</keyword>
<dbReference type="AlphaFoldDB" id="A0A4Y9ZED8"/>
<sequence length="321" mass="35033">MGISLLEAEILALFLEALLYGVLISLYCGFLLVMQNKTPSVKVTMISIASVLLALATVHMIIDVVRALHAFVLPSQAFAYYDNFGHPLFVAKSTLYITQTLLGDGVIVWRCYVVFDKQWKVITIPGTALLANACVGYYVCYAFSQARVEPGATFFHVAEHEITTFFSLTMTINVLCTAAIAWRILMTHRFAKGSRYLLPVIIVVVETGALYSTALCGVLITYIANSNGQYPALDIVQPLVGIVFILIALQTHYHCGSSTVPGNSHSTAGIVPRYHWTPQGPHATTDNALYPMRSLAVQISEETTVNFTGSGAKKDVEEASV</sequence>
<name>A0A4Y9ZED8_9AGAM</name>
<accession>A0A4Y9ZED8</accession>
<organism evidence="2 3">
    <name type="scientific">Dentipellis fragilis</name>
    <dbReference type="NCBI Taxonomy" id="205917"/>
    <lineage>
        <taxon>Eukaryota</taxon>
        <taxon>Fungi</taxon>
        <taxon>Dikarya</taxon>
        <taxon>Basidiomycota</taxon>
        <taxon>Agaricomycotina</taxon>
        <taxon>Agaricomycetes</taxon>
        <taxon>Russulales</taxon>
        <taxon>Hericiaceae</taxon>
        <taxon>Dentipellis</taxon>
    </lineage>
</organism>
<feature type="transmembrane region" description="Helical" evidence="1">
    <location>
        <begin position="197"/>
        <end position="224"/>
    </location>
</feature>
<comment type="caution">
    <text evidence="2">The sequence shown here is derived from an EMBL/GenBank/DDBJ whole genome shotgun (WGS) entry which is preliminary data.</text>
</comment>
<feature type="transmembrane region" description="Helical" evidence="1">
    <location>
        <begin position="121"/>
        <end position="144"/>
    </location>
</feature>
<reference evidence="2 3" key="1">
    <citation type="submission" date="2019-02" db="EMBL/GenBank/DDBJ databases">
        <title>Genome sequencing of the rare red list fungi Dentipellis fragilis.</title>
        <authorList>
            <person name="Buettner E."/>
            <person name="Kellner H."/>
        </authorList>
    </citation>
    <scope>NUCLEOTIDE SEQUENCE [LARGE SCALE GENOMIC DNA]</scope>
    <source>
        <strain evidence="2 3">DSM 105465</strain>
    </source>
</reference>
<keyword evidence="1" id="KW-0472">Membrane</keyword>
<keyword evidence="3" id="KW-1185">Reference proteome</keyword>
<dbReference type="STRING" id="205917.A0A4Y9ZED8"/>
<keyword evidence="1" id="KW-0812">Transmembrane</keyword>
<evidence type="ECO:0000313" key="3">
    <source>
        <dbReference type="Proteomes" id="UP000298327"/>
    </source>
</evidence>
<gene>
    <name evidence="2" type="ORF">EVG20_g1237</name>
</gene>
<feature type="transmembrane region" description="Helical" evidence="1">
    <location>
        <begin position="88"/>
        <end position="109"/>
    </location>
</feature>
<dbReference type="OrthoDB" id="2756618at2759"/>
<proteinExistence type="predicted"/>
<feature type="transmembrane region" description="Helical" evidence="1">
    <location>
        <begin position="230"/>
        <end position="249"/>
    </location>
</feature>